<evidence type="ECO:0000313" key="7">
    <source>
        <dbReference type="EMBL" id="VVC29525.1"/>
    </source>
</evidence>
<evidence type="ECO:0000256" key="1">
    <source>
        <dbReference type="ARBA" id="ARBA00011079"/>
    </source>
</evidence>
<gene>
    <name evidence="7" type="ORF">CINCED_3A018150</name>
</gene>
<dbReference type="EMBL" id="CABPRJ010000494">
    <property type="protein sequence ID" value="VVC29525.1"/>
    <property type="molecule type" value="Genomic_DNA"/>
</dbReference>
<dbReference type="GO" id="GO:0008239">
    <property type="term" value="F:dipeptidyl-peptidase activity"/>
    <property type="evidence" value="ECO:0007669"/>
    <property type="project" value="TreeGrafter"/>
</dbReference>
<sequence>MNTLIFLLCFVCWNFPAAYLHSTPPNFTNNWSDQWFQQKLDHFSNTTETWNQSYTLNAEYYDFNGTVFLMIEAVQEEIMESYFHRLWLEEYCKIFDAFCIRLTHRYYGASRPTIDISTENLKFLTIDQALGDIEEFIVRITSELRFFELSKWVLFGMDYTGMLAALSRVNIPNLVHAVVASSTPLLVKVDFEDYNKQIENIIQKHDPECVERIKDANQIVNALLQTQSGVEILESKFNFCDGISPNNLKDKGALFSRLAFIWSAIVQYEDLLQDLSIASSCGTMKNDAFERSIDRYAVIVNKFNTMHNIPCTSCNYIADINGARKTSWDADIAKFGYRQWFYQMCTEIGLLFSSNHENLIFHDYLPVAFYVDMCKDIFGQQFNLNTITRGVSQTNLMLANLQANGDRMIFVQGTDDPWSVLEINYVNLLNDNVAVIINGGTHCSDMFPPRPTDSTSLNEARLLIIQNLNRLLA</sequence>
<keyword evidence="4 7" id="KW-0378">Hydrolase</keyword>
<proteinExistence type="inferred from homology"/>
<dbReference type="Gene3D" id="3.40.50.1820">
    <property type="entry name" value="alpha/beta hydrolase"/>
    <property type="match status" value="1"/>
</dbReference>
<feature type="signal peptide" evidence="6">
    <location>
        <begin position="1"/>
        <end position="20"/>
    </location>
</feature>
<dbReference type="Pfam" id="PF05577">
    <property type="entry name" value="Peptidase_S28"/>
    <property type="match status" value="1"/>
</dbReference>
<accession>A0A5E4MDP1</accession>
<feature type="chain" id="PRO_5022844294" evidence="6">
    <location>
        <begin position="21"/>
        <end position="473"/>
    </location>
</feature>
<reference evidence="7 8" key="1">
    <citation type="submission" date="2019-08" db="EMBL/GenBank/DDBJ databases">
        <authorList>
            <person name="Alioto T."/>
            <person name="Alioto T."/>
            <person name="Gomez Garrido J."/>
        </authorList>
    </citation>
    <scope>NUCLEOTIDE SEQUENCE [LARGE SCALE GENOMIC DNA]</scope>
</reference>
<evidence type="ECO:0000256" key="4">
    <source>
        <dbReference type="ARBA" id="ARBA00022801"/>
    </source>
</evidence>
<dbReference type="PANTHER" id="PTHR11010:SF117">
    <property type="entry name" value="SERINE PROTEASE 16"/>
    <property type="match status" value="1"/>
</dbReference>
<dbReference type="InterPro" id="IPR029058">
    <property type="entry name" value="AB_hydrolase_fold"/>
</dbReference>
<dbReference type="Proteomes" id="UP000325440">
    <property type="component" value="Unassembled WGS sequence"/>
</dbReference>
<dbReference type="InterPro" id="IPR008758">
    <property type="entry name" value="Peptidase_S28"/>
</dbReference>
<dbReference type="InterPro" id="IPR042269">
    <property type="entry name" value="Ser_carbopepase_S28_SKS"/>
</dbReference>
<dbReference type="PANTHER" id="PTHR11010">
    <property type="entry name" value="PROTEASE S28 PRO-X CARBOXYPEPTIDASE-RELATED"/>
    <property type="match status" value="1"/>
</dbReference>
<dbReference type="GO" id="GO:0070008">
    <property type="term" value="F:serine-type exopeptidase activity"/>
    <property type="evidence" value="ECO:0007669"/>
    <property type="project" value="InterPro"/>
</dbReference>
<evidence type="ECO:0000256" key="5">
    <source>
        <dbReference type="ARBA" id="ARBA00023180"/>
    </source>
</evidence>
<dbReference type="OrthoDB" id="1735038at2759"/>
<evidence type="ECO:0000256" key="3">
    <source>
        <dbReference type="ARBA" id="ARBA00022729"/>
    </source>
</evidence>
<dbReference type="Gene3D" id="1.20.120.980">
    <property type="entry name" value="Serine carboxypeptidase S28, SKS domain"/>
    <property type="match status" value="1"/>
</dbReference>
<dbReference type="GO" id="GO:0006508">
    <property type="term" value="P:proteolysis"/>
    <property type="evidence" value="ECO:0007669"/>
    <property type="project" value="UniProtKB-KW"/>
</dbReference>
<evidence type="ECO:0000313" key="8">
    <source>
        <dbReference type="Proteomes" id="UP000325440"/>
    </source>
</evidence>
<keyword evidence="5" id="KW-0325">Glycoprotein</keyword>
<dbReference type="AlphaFoldDB" id="A0A5E4MDP1"/>
<keyword evidence="2" id="KW-0645">Protease</keyword>
<evidence type="ECO:0000256" key="6">
    <source>
        <dbReference type="SAM" id="SignalP"/>
    </source>
</evidence>
<dbReference type="SUPFAM" id="SSF53474">
    <property type="entry name" value="alpha/beta-Hydrolases"/>
    <property type="match status" value="1"/>
</dbReference>
<organism evidence="7 8">
    <name type="scientific">Cinara cedri</name>
    <dbReference type="NCBI Taxonomy" id="506608"/>
    <lineage>
        <taxon>Eukaryota</taxon>
        <taxon>Metazoa</taxon>
        <taxon>Ecdysozoa</taxon>
        <taxon>Arthropoda</taxon>
        <taxon>Hexapoda</taxon>
        <taxon>Insecta</taxon>
        <taxon>Pterygota</taxon>
        <taxon>Neoptera</taxon>
        <taxon>Paraneoptera</taxon>
        <taxon>Hemiptera</taxon>
        <taxon>Sternorrhyncha</taxon>
        <taxon>Aphidomorpha</taxon>
        <taxon>Aphidoidea</taxon>
        <taxon>Aphididae</taxon>
        <taxon>Lachninae</taxon>
        <taxon>Cinara</taxon>
    </lineage>
</organism>
<keyword evidence="3 6" id="KW-0732">Signal</keyword>
<comment type="similarity">
    <text evidence="1">Belongs to the peptidase S28 family.</text>
</comment>
<protein>
    <submittedName>
        <fullName evidence="7">Alpha/Beta hydrolase fold,Peptidase S28</fullName>
    </submittedName>
</protein>
<name>A0A5E4MDP1_9HEMI</name>
<evidence type="ECO:0000256" key="2">
    <source>
        <dbReference type="ARBA" id="ARBA00022670"/>
    </source>
</evidence>
<keyword evidence="8" id="KW-1185">Reference proteome</keyword>